<dbReference type="AlphaFoldDB" id="A0AAV4TAP7"/>
<dbReference type="EMBL" id="BPLQ01009134">
    <property type="protein sequence ID" value="GIY41987.1"/>
    <property type="molecule type" value="Genomic_DNA"/>
</dbReference>
<evidence type="ECO:0000313" key="2">
    <source>
        <dbReference type="EMBL" id="GIY41987.1"/>
    </source>
</evidence>
<sequence length="133" mass="15174">MVVPMYHIPYPMLVSSDEKKSPTPSWLFQCTIFHILGVVGREKKSPSPSWLFQCTIFHILGVVGREKKSPSPSWLFQCTVFHILGVVGQERFANRFATHAEYHPEGSVRGQAKTRTGPNRIPLPNQEERSRKL</sequence>
<gene>
    <name evidence="2" type="ORF">CDAR_372611</name>
</gene>
<comment type="caution">
    <text evidence="2">The sequence shown here is derived from an EMBL/GenBank/DDBJ whole genome shotgun (WGS) entry which is preliminary data.</text>
</comment>
<keyword evidence="3" id="KW-1185">Reference proteome</keyword>
<evidence type="ECO:0000313" key="3">
    <source>
        <dbReference type="Proteomes" id="UP001054837"/>
    </source>
</evidence>
<dbReference type="Proteomes" id="UP001054837">
    <property type="component" value="Unassembled WGS sequence"/>
</dbReference>
<accession>A0AAV4TAP7</accession>
<organism evidence="2 3">
    <name type="scientific">Caerostris darwini</name>
    <dbReference type="NCBI Taxonomy" id="1538125"/>
    <lineage>
        <taxon>Eukaryota</taxon>
        <taxon>Metazoa</taxon>
        <taxon>Ecdysozoa</taxon>
        <taxon>Arthropoda</taxon>
        <taxon>Chelicerata</taxon>
        <taxon>Arachnida</taxon>
        <taxon>Araneae</taxon>
        <taxon>Araneomorphae</taxon>
        <taxon>Entelegynae</taxon>
        <taxon>Araneoidea</taxon>
        <taxon>Araneidae</taxon>
        <taxon>Caerostris</taxon>
    </lineage>
</organism>
<feature type="region of interest" description="Disordered" evidence="1">
    <location>
        <begin position="103"/>
        <end position="133"/>
    </location>
</feature>
<evidence type="ECO:0000256" key="1">
    <source>
        <dbReference type="SAM" id="MobiDB-lite"/>
    </source>
</evidence>
<reference evidence="2 3" key="1">
    <citation type="submission" date="2021-06" db="EMBL/GenBank/DDBJ databases">
        <title>Caerostris darwini draft genome.</title>
        <authorList>
            <person name="Kono N."/>
            <person name="Arakawa K."/>
        </authorList>
    </citation>
    <scope>NUCLEOTIDE SEQUENCE [LARGE SCALE GENOMIC DNA]</scope>
</reference>
<protein>
    <submittedName>
        <fullName evidence="2">Uncharacterized protein</fullName>
    </submittedName>
</protein>
<proteinExistence type="predicted"/>
<name>A0AAV4TAP7_9ARAC</name>